<dbReference type="PANTHER" id="PTHR13036:SF0">
    <property type="entry name" value="CHITOBIOSYLDIPHOSPHODOLICHOL BETA-MANNOSYLTRANSFERASE"/>
    <property type="match status" value="1"/>
</dbReference>
<keyword evidence="5 10" id="KW-0812">Transmembrane</keyword>
<evidence type="ECO:0000256" key="1">
    <source>
        <dbReference type="ARBA" id="ARBA00004389"/>
    </source>
</evidence>
<evidence type="ECO:0000256" key="10">
    <source>
        <dbReference type="SAM" id="Phobius"/>
    </source>
</evidence>
<gene>
    <name evidence="11" type="ORF">N0F65_011946</name>
</gene>
<feature type="transmembrane region" description="Helical" evidence="10">
    <location>
        <begin position="128"/>
        <end position="149"/>
    </location>
</feature>
<comment type="caution">
    <text evidence="11">The sequence shown here is derived from an EMBL/GenBank/DDBJ whole genome shotgun (WGS) entry which is preliminary data.</text>
</comment>
<evidence type="ECO:0000256" key="6">
    <source>
        <dbReference type="ARBA" id="ARBA00022824"/>
    </source>
</evidence>
<name>A0AAV2Z981_9STRA</name>
<keyword evidence="3" id="KW-0328">Glycosyltransferase</keyword>
<evidence type="ECO:0000256" key="3">
    <source>
        <dbReference type="ARBA" id="ARBA00022676"/>
    </source>
</evidence>
<dbReference type="Pfam" id="PF13692">
    <property type="entry name" value="Glyco_trans_1_4"/>
    <property type="match status" value="1"/>
</dbReference>
<keyword evidence="12" id="KW-1185">Reference proteome</keyword>
<reference evidence="11" key="1">
    <citation type="submission" date="2022-11" db="EMBL/GenBank/DDBJ databases">
        <authorList>
            <person name="Morgan W.R."/>
            <person name="Tartar A."/>
        </authorList>
    </citation>
    <scope>NUCLEOTIDE SEQUENCE</scope>
    <source>
        <strain evidence="11">ARSEF 373</strain>
    </source>
</reference>
<sequence>MLNVLGRLVYTTPAFSSSSSSTWHSNWSMAKGSALRRRAQAQARANAAAQGRTTESTRQRHAVVMVLGDVGRSPRMQYHALSLARMDPKLRVSLLGYEGERCVPDIYAMPNIDFLTFQPRMQRISRKLFVLLAPIKVLVQLFQLFWILLFTAGSIDLVLLQNPPTYVHMSLLLGSEKCCRLKGANFVIDWHNLGYSILALSLGDRHPLVKFATWIERVFGRKADANFCVTKVMKTWLWENWRIKATVLHDKPPMFFKPTPLDEQHDLFRRVGDQLSHCNDLVEWEKNDEETILTRKPRGQRNIQSREDRPAIIISSTSWTADEDFGILLSALTTLSGRTDELSVEEFPNVLVIVTGKGPQKEMYLERIRQLAFKRIRIATMWLEAADYPSVLGSADLGVCLHTSSSGLDLPMKVLDMFGCGVPVCAVGFKCLSELVQHGRNGLTFDTSDQLADQLQDLLKGYPRSTPLLTKLASSLERVEHWPENWTRNAAPEFQKLLGNTFSLGISAEQKLAMPLDDLIKKSKKQHKASTKPKGETAATTKKTPPKKQKKNAVTQTTTKRRQQNVKKTVSVPVAKSTRAKAAQAASSIKRQAVINKRRPGLVVPAATKSTRQAARGVPVQLRSRKTSALRVNQKVTKQTRARGAGKAKGGLDVSNIVNHFRTHPTKFDLPKGTNLRITINLGNVKPVVGSKK</sequence>
<dbReference type="GO" id="GO:0005789">
    <property type="term" value="C:endoplasmic reticulum membrane"/>
    <property type="evidence" value="ECO:0007669"/>
    <property type="project" value="UniProtKB-SubCell"/>
</dbReference>
<feature type="compositionally biased region" description="Basic residues" evidence="9">
    <location>
        <begin position="522"/>
        <end position="531"/>
    </location>
</feature>
<dbReference type="AlphaFoldDB" id="A0AAV2Z981"/>
<keyword evidence="8 10" id="KW-0472">Membrane</keyword>
<organism evidence="11 12">
    <name type="scientific">Lagenidium giganteum</name>
    <dbReference type="NCBI Taxonomy" id="4803"/>
    <lineage>
        <taxon>Eukaryota</taxon>
        <taxon>Sar</taxon>
        <taxon>Stramenopiles</taxon>
        <taxon>Oomycota</taxon>
        <taxon>Peronosporomycetes</taxon>
        <taxon>Pythiales</taxon>
        <taxon>Pythiaceae</taxon>
    </lineage>
</organism>
<dbReference type="Gene3D" id="3.40.50.2000">
    <property type="entry name" value="Glycogen Phosphorylase B"/>
    <property type="match status" value="1"/>
</dbReference>
<evidence type="ECO:0000256" key="4">
    <source>
        <dbReference type="ARBA" id="ARBA00022679"/>
    </source>
</evidence>
<dbReference type="EMBL" id="DAKRPA010000029">
    <property type="protein sequence ID" value="DBA02574.1"/>
    <property type="molecule type" value="Genomic_DNA"/>
</dbReference>
<comment type="subcellular location">
    <subcellularLocation>
        <location evidence="1">Endoplasmic reticulum membrane</location>
        <topology evidence="1">Single-pass membrane protein</topology>
    </subcellularLocation>
</comment>
<protein>
    <recommendedName>
        <fullName evidence="13">Chitobiosyldiphosphodolichol beta-mannosyltransferase</fullName>
    </recommendedName>
</protein>
<proteinExistence type="predicted"/>
<evidence type="ECO:0000256" key="8">
    <source>
        <dbReference type="ARBA" id="ARBA00023136"/>
    </source>
</evidence>
<keyword evidence="6" id="KW-0256">Endoplasmic reticulum</keyword>
<evidence type="ECO:0000313" key="12">
    <source>
        <dbReference type="Proteomes" id="UP001146120"/>
    </source>
</evidence>
<dbReference type="GO" id="GO:0000030">
    <property type="term" value="F:mannosyltransferase activity"/>
    <property type="evidence" value="ECO:0007669"/>
    <property type="project" value="InterPro"/>
</dbReference>
<evidence type="ECO:0000256" key="5">
    <source>
        <dbReference type="ARBA" id="ARBA00022692"/>
    </source>
</evidence>
<evidence type="ECO:0000313" key="11">
    <source>
        <dbReference type="EMBL" id="DBA02574.1"/>
    </source>
</evidence>
<evidence type="ECO:0000256" key="2">
    <source>
        <dbReference type="ARBA" id="ARBA00004922"/>
    </source>
</evidence>
<evidence type="ECO:0008006" key="13">
    <source>
        <dbReference type="Google" id="ProtNLM"/>
    </source>
</evidence>
<dbReference type="Proteomes" id="UP001146120">
    <property type="component" value="Unassembled WGS sequence"/>
</dbReference>
<accession>A0AAV2Z981</accession>
<comment type="pathway">
    <text evidence="2">Protein modification; protein glycosylation.</text>
</comment>
<keyword evidence="7 10" id="KW-1133">Transmembrane helix</keyword>
<dbReference type="InterPro" id="IPR026051">
    <property type="entry name" value="ALG1-like"/>
</dbReference>
<feature type="region of interest" description="Disordered" evidence="9">
    <location>
        <begin position="522"/>
        <end position="571"/>
    </location>
</feature>
<dbReference type="PANTHER" id="PTHR13036">
    <property type="entry name" value="BETA1,4 MANNOSYLTRANSFERASE"/>
    <property type="match status" value="1"/>
</dbReference>
<keyword evidence="4" id="KW-0808">Transferase</keyword>
<reference evidence="11" key="2">
    <citation type="journal article" date="2023" name="Microbiol Resour">
        <title>Decontamination and Annotation of the Draft Genome Sequence of the Oomycete Lagenidium giganteum ARSEF 373.</title>
        <authorList>
            <person name="Morgan W.R."/>
            <person name="Tartar A."/>
        </authorList>
    </citation>
    <scope>NUCLEOTIDE SEQUENCE</scope>
    <source>
        <strain evidence="11">ARSEF 373</strain>
    </source>
</reference>
<evidence type="ECO:0000256" key="9">
    <source>
        <dbReference type="SAM" id="MobiDB-lite"/>
    </source>
</evidence>
<dbReference type="SUPFAM" id="SSF53756">
    <property type="entry name" value="UDP-Glycosyltransferase/glycogen phosphorylase"/>
    <property type="match status" value="1"/>
</dbReference>
<evidence type="ECO:0000256" key="7">
    <source>
        <dbReference type="ARBA" id="ARBA00022989"/>
    </source>
</evidence>